<organism evidence="1 2">
    <name type="scientific">Fusarium decemcellulare</name>
    <dbReference type="NCBI Taxonomy" id="57161"/>
    <lineage>
        <taxon>Eukaryota</taxon>
        <taxon>Fungi</taxon>
        <taxon>Dikarya</taxon>
        <taxon>Ascomycota</taxon>
        <taxon>Pezizomycotina</taxon>
        <taxon>Sordariomycetes</taxon>
        <taxon>Hypocreomycetidae</taxon>
        <taxon>Hypocreales</taxon>
        <taxon>Nectriaceae</taxon>
        <taxon>Fusarium</taxon>
        <taxon>Fusarium decemcellulare species complex</taxon>
    </lineage>
</organism>
<proteinExistence type="predicted"/>
<accession>A0ACC1SLM7</accession>
<protein>
    <submittedName>
        <fullName evidence="1">Uncharacterized protein</fullName>
    </submittedName>
</protein>
<gene>
    <name evidence="1" type="ORF">NM208_g4232</name>
</gene>
<evidence type="ECO:0000313" key="1">
    <source>
        <dbReference type="EMBL" id="KAJ3542203.1"/>
    </source>
</evidence>
<reference evidence="1" key="1">
    <citation type="submission" date="2022-08" db="EMBL/GenBank/DDBJ databases">
        <title>Genome Sequence of Fusarium decemcellulare.</title>
        <authorList>
            <person name="Buettner E."/>
        </authorList>
    </citation>
    <scope>NUCLEOTIDE SEQUENCE</scope>
    <source>
        <strain evidence="1">Babe19</strain>
    </source>
</reference>
<keyword evidence="2" id="KW-1185">Reference proteome</keyword>
<name>A0ACC1SLM7_9HYPO</name>
<sequence>MHSFQSFLLLAIAAVGAHAEFWLAKDSLSTVIPGPVDPSNGNYEWIFAPDLNDCGTATQQSVYVQHSDVSGDKHGVRVEWVDPNALFDELLPSVVEWNTWGGTHASKYTNMKRSLESALFDWLRIVAWYADRNGGVADLDGNELGHCSVDKTVNNDCDLDAGSVNYQSLLHCDFDLPR</sequence>
<comment type="caution">
    <text evidence="1">The sequence shown here is derived from an EMBL/GenBank/DDBJ whole genome shotgun (WGS) entry which is preliminary data.</text>
</comment>
<dbReference type="EMBL" id="JANRMS010000308">
    <property type="protein sequence ID" value="KAJ3542203.1"/>
    <property type="molecule type" value="Genomic_DNA"/>
</dbReference>
<dbReference type="Proteomes" id="UP001148629">
    <property type="component" value="Unassembled WGS sequence"/>
</dbReference>
<evidence type="ECO:0000313" key="2">
    <source>
        <dbReference type="Proteomes" id="UP001148629"/>
    </source>
</evidence>